<keyword evidence="3" id="KW-1185">Reference proteome</keyword>
<gene>
    <name evidence="2" type="ORF">AFUS01_LOCUS15259</name>
</gene>
<evidence type="ECO:0000313" key="3">
    <source>
        <dbReference type="Proteomes" id="UP000708208"/>
    </source>
</evidence>
<feature type="non-terminal residue" evidence="2">
    <location>
        <position position="1"/>
    </location>
</feature>
<protein>
    <submittedName>
        <fullName evidence="2">Uncharacterized protein</fullName>
    </submittedName>
</protein>
<evidence type="ECO:0000256" key="1">
    <source>
        <dbReference type="SAM" id="MobiDB-lite"/>
    </source>
</evidence>
<name>A0A8J2JYM2_9HEXA</name>
<dbReference type="Proteomes" id="UP000708208">
    <property type="component" value="Unassembled WGS sequence"/>
</dbReference>
<feature type="compositionally biased region" description="Pro residues" evidence="1">
    <location>
        <begin position="24"/>
        <end position="39"/>
    </location>
</feature>
<feature type="compositionally biased region" description="Low complexity" evidence="1">
    <location>
        <begin position="45"/>
        <end position="57"/>
    </location>
</feature>
<feature type="compositionally biased region" description="Polar residues" evidence="1">
    <location>
        <begin position="72"/>
        <end position="89"/>
    </location>
</feature>
<sequence>VMDSPFDLMALSPEIFEDAQDLPPYTPPFSPGPTSPPSPQDLSIDDQLPPLFLLQDPPSSPKDPFPKFQKPVSTSTDDSNAIRDTNPTLSEIFLPSSPTPTKIIDVPIPISHPIHDPVISTITTQATLPLITLKLSKLQLSSVSLPLIKNLLFQPYQYLLSLLPNWSNQSLT</sequence>
<comment type="caution">
    <text evidence="2">The sequence shown here is derived from an EMBL/GenBank/DDBJ whole genome shotgun (WGS) entry which is preliminary data.</text>
</comment>
<accession>A0A8J2JYM2</accession>
<reference evidence="2" key="1">
    <citation type="submission" date="2021-06" db="EMBL/GenBank/DDBJ databases">
        <authorList>
            <person name="Hodson N. C."/>
            <person name="Mongue J. A."/>
            <person name="Jaron S. K."/>
        </authorList>
    </citation>
    <scope>NUCLEOTIDE SEQUENCE</scope>
</reference>
<proteinExistence type="predicted"/>
<dbReference type="EMBL" id="CAJVCH010134251">
    <property type="protein sequence ID" value="CAG7726343.1"/>
    <property type="molecule type" value="Genomic_DNA"/>
</dbReference>
<feature type="region of interest" description="Disordered" evidence="1">
    <location>
        <begin position="12"/>
        <end position="90"/>
    </location>
</feature>
<evidence type="ECO:0000313" key="2">
    <source>
        <dbReference type="EMBL" id="CAG7726343.1"/>
    </source>
</evidence>
<organism evidence="2 3">
    <name type="scientific">Allacma fusca</name>
    <dbReference type="NCBI Taxonomy" id="39272"/>
    <lineage>
        <taxon>Eukaryota</taxon>
        <taxon>Metazoa</taxon>
        <taxon>Ecdysozoa</taxon>
        <taxon>Arthropoda</taxon>
        <taxon>Hexapoda</taxon>
        <taxon>Collembola</taxon>
        <taxon>Symphypleona</taxon>
        <taxon>Sminthuridae</taxon>
        <taxon>Allacma</taxon>
    </lineage>
</organism>
<dbReference type="AlphaFoldDB" id="A0A8J2JYM2"/>